<evidence type="ECO:0000313" key="4">
    <source>
        <dbReference type="Proteomes" id="UP000319257"/>
    </source>
</evidence>
<dbReference type="PANTHER" id="PTHR37540:SF5">
    <property type="entry name" value="TRANSCRIPTION FACTOR DOMAIN-CONTAINING PROTEIN"/>
    <property type="match status" value="1"/>
</dbReference>
<protein>
    <submittedName>
        <fullName evidence="3">Uncharacterized protein</fullName>
    </submittedName>
</protein>
<feature type="region of interest" description="Disordered" evidence="2">
    <location>
        <begin position="225"/>
        <end position="246"/>
    </location>
</feature>
<feature type="compositionally biased region" description="Basic residues" evidence="2">
    <location>
        <begin position="29"/>
        <end position="46"/>
    </location>
</feature>
<sequence>MTKGSATSTSGVEFEFVVGNNPEQLKGTTSRHVRSHAARLGWKAHHQTSSSSGGKRQEQKQRKRRQTTRSYKVTFECVEVEEVEESVDGRGAYGQQPRQQPWEEANPFAGAPPPPTFDWLLGGLRVDPFRSYPCRWRPFIPAVVDHYIVHMAQDIPELDQPGNRGLLRTKWFPLVMSEAATFQVVLLLAASNMVSVKGVAGAGCQILQLKADAINTITKSFVGDSDGGGSSNDSNNNNKKKEESQVSDAMVGAVAKMASFEAMHGNLESYHVHMQGLHRMVSVRGGLMALGLEGLLRRIIVWIDLNSSFLLNIPRYFPGEMFSLEESEDSDVEPEPNPARFTAA</sequence>
<proteinExistence type="predicted"/>
<dbReference type="OrthoDB" id="4159781at2759"/>
<organism evidence="3 4">
    <name type="scientific">Thyridium curvatum</name>
    <dbReference type="NCBI Taxonomy" id="1093900"/>
    <lineage>
        <taxon>Eukaryota</taxon>
        <taxon>Fungi</taxon>
        <taxon>Dikarya</taxon>
        <taxon>Ascomycota</taxon>
        <taxon>Pezizomycotina</taxon>
        <taxon>Sordariomycetes</taxon>
        <taxon>Sordariomycetidae</taxon>
        <taxon>Thyridiales</taxon>
        <taxon>Thyridiaceae</taxon>
        <taxon>Thyridium</taxon>
    </lineage>
</organism>
<feature type="region of interest" description="Disordered" evidence="2">
    <location>
        <begin position="18"/>
        <end position="68"/>
    </location>
</feature>
<dbReference type="STRING" id="1093900.A0A507ASH3"/>
<feature type="region of interest" description="Disordered" evidence="2">
    <location>
        <begin position="86"/>
        <end position="109"/>
    </location>
</feature>
<name>A0A507ASH3_9PEZI</name>
<reference evidence="3 4" key="1">
    <citation type="submission" date="2019-06" db="EMBL/GenBank/DDBJ databases">
        <title>Draft genome sequence of the filamentous fungus Phialemoniopsis curvata isolated from diesel fuel.</title>
        <authorList>
            <person name="Varaljay V.A."/>
            <person name="Lyon W.J."/>
            <person name="Crouch A.L."/>
            <person name="Drake C.E."/>
            <person name="Hollomon J.M."/>
            <person name="Nadeau L.J."/>
            <person name="Nunn H.S."/>
            <person name="Stevenson B.S."/>
            <person name="Bojanowski C.L."/>
            <person name="Crookes-Goodson W.J."/>
        </authorList>
    </citation>
    <scope>NUCLEOTIDE SEQUENCE [LARGE SCALE GENOMIC DNA]</scope>
    <source>
        <strain evidence="3 4">D216</strain>
    </source>
</reference>
<evidence type="ECO:0000256" key="2">
    <source>
        <dbReference type="SAM" id="MobiDB-lite"/>
    </source>
</evidence>
<evidence type="ECO:0000256" key="1">
    <source>
        <dbReference type="ARBA" id="ARBA00023242"/>
    </source>
</evidence>
<dbReference type="PANTHER" id="PTHR37540">
    <property type="entry name" value="TRANSCRIPTION FACTOR (ACR-2), PUTATIVE-RELATED-RELATED"/>
    <property type="match status" value="1"/>
</dbReference>
<dbReference type="RefSeq" id="XP_030995456.1">
    <property type="nucleotide sequence ID" value="XM_031140526.1"/>
</dbReference>
<comment type="caution">
    <text evidence="3">The sequence shown here is derived from an EMBL/GenBank/DDBJ whole genome shotgun (WGS) entry which is preliminary data.</text>
</comment>
<dbReference type="Proteomes" id="UP000319257">
    <property type="component" value="Unassembled WGS sequence"/>
</dbReference>
<keyword evidence="4" id="KW-1185">Reference proteome</keyword>
<keyword evidence="1" id="KW-0539">Nucleus</keyword>
<evidence type="ECO:0000313" key="3">
    <source>
        <dbReference type="EMBL" id="TPX13745.1"/>
    </source>
</evidence>
<accession>A0A507ASH3</accession>
<dbReference type="EMBL" id="SKBQ01000032">
    <property type="protein sequence ID" value="TPX13745.1"/>
    <property type="molecule type" value="Genomic_DNA"/>
</dbReference>
<dbReference type="Pfam" id="PF11951">
    <property type="entry name" value="Fungal_trans_2"/>
    <property type="match status" value="1"/>
</dbReference>
<dbReference type="InterPro" id="IPR021858">
    <property type="entry name" value="Fun_TF"/>
</dbReference>
<dbReference type="AlphaFoldDB" id="A0A507ASH3"/>
<gene>
    <name evidence="3" type="ORF">E0L32_005948</name>
</gene>
<dbReference type="GeneID" id="41973395"/>
<dbReference type="InParanoid" id="A0A507ASH3"/>